<accession>A0A2K9LGA1</accession>
<gene>
    <name evidence="1" type="ORF">Kalk_02155</name>
</gene>
<proteinExistence type="predicted"/>
<dbReference type="OrthoDB" id="5571321at2"/>
<organism evidence="1 2">
    <name type="scientific">Ketobacter alkanivorans</name>
    <dbReference type="NCBI Taxonomy" id="1917421"/>
    <lineage>
        <taxon>Bacteria</taxon>
        <taxon>Pseudomonadati</taxon>
        <taxon>Pseudomonadota</taxon>
        <taxon>Gammaproteobacteria</taxon>
        <taxon>Pseudomonadales</taxon>
        <taxon>Ketobacteraceae</taxon>
        <taxon>Ketobacter</taxon>
    </lineage>
</organism>
<protein>
    <submittedName>
        <fullName evidence="1">Uncharacterized protein</fullName>
    </submittedName>
</protein>
<name>A0A2K9LGA1_9GAMM</name>
<evidence type="ECO:0000313" key="2">
    <source>
        <dbReference type="Proteomes" id="UP000235116"/>
    </source>
</evidence>
<dbReference type="RefSeq" id="WP_101892642.1">
    <property type="nucleotide sequence ID" value="NZ_CP022684.1"/>
</dbReference>
<keyword evidence="2" id="KW-1185">Reference proteome</keyword>
<sequence length="82" mass="9385">MTRSVTGRLKEDPSVIVERLHRMAKKHDVEFSGDVEKGYAKGKGFHVEYVVLGESCTLTVTKKPMLIPWSLVEHQLEKLFNE</sequence>
<dbReference type="Proteomes" id="UP000235116">
    <property type="component" value="Chromosome"/>
</dbReference>
<reference evidence="2" key="1">
    <citation type="submission" date="2017-08" db="EMBL/GenBank/DDBJ databases">
        <title>Direct submision.</title>
        <authorList>
            <person name="Kim S.-J."/>
            <person name="Rhee S.-K."/>
        </authorList>
    </citation>
    <scope>NUCLEOTIDE SEQUENCE [LARGE SCALE GENOMIC DNA]</scope>
    <source>
        <strain evidence="2">GI5</strain>
    </source>
</reference>
<evidence type="ECO:0000313" key="1">
    <source>
        <dbReference type="EMBL" id="AUM11302.1"/>
    </source>
</evidence>
<dbReference type="AlphaFoldDB" id="A0A2K9LGA1"/>
<dbReference type="EMBL" id="CP022684">
    <property type="protein sequence ID" value="AUM11302.1"/>
    <property type="molecule type" value="Genomic_DNA"/>
</dbReference>
<dbReference type="KEGG" id="kak:Kalk_02155"/>